<dbReference type="NCBIfam" id="TIGR00464">
    <property type="entry name" value="gltX_bact"/>
    <property type="match status" value="1"/>
</dbReference>
<dbReference type="InterPro" id="IPR033910">
    <property type="entry name" value="GluRS_core"/>
</dbReference>
<comment type="caution">
    <text evidence="13">The sequence shown here is derived from an EMBL/GenBank/DDBJ whole genome shotgun (WGS) entry which is preliminary data.</text>
</comment>
<feature type="binding site" evidence="10">
    <location>
        <position position="239"/>
    </location>
    <ligand>
        <name>ATP</name>
        <dbReference type="ChEBI" id="CHEBI:30616"/>
    </ligand>
</feature>
<evidence type="ECO:0000256" key="5">
    <source>
        <dbReference type="ARBA" id="ARBA00022598"/>
    </source>
</evidence>
<organism evidence="13 14">
    <name type="scientific">SAR86 cluster bacterium</name>
    <dbReference type="NCBI Taxonomy" id="2030880"/>
    <lineage>
        <taxon>Bacteria</taxon>
        <taxon>Pseudomonadati</taxon>
        <taxon>Pseudomonadota</taxon>
        <taxon>Gammaproteobacteria</taxon>
        <taxon>SAR86 cluster</taxon>
    </lineage>
</organism>
<dbReference type="Pfam" id="PF19269">
    <property type="entry name" value="Anticodon_2"/>
    <property type="match status" value="1"/>
</dbReference>
<feature type="short sequence motif" description="'KMSKS' region" evidence="10">
    <location>
        <begin position="236"/>
        <end position="240"/>
    </location>
</feature>
<dbReference type="GO" id="GO:0000049">
    <property type="term" value="F:tRNA binding"/>
    <property type="evidence" value="ECO:0007669"/>
    <property type="project" value="InterPro"/>
</dbReference>
<comment type="function">
    <text evidence="10">Catalyzes the attachment of glutamate to tRNA(Glu) in a two-step reaction: glutamate is first activated by ATP to form Glu-AMP and then transferred to the acceptor end of tRNA(Glu).</text>
</comment>
<feature type="binding site" evidence="10">
    <location>
        <position position="101"/>
    </location>
    <ligand>
        <name>Zn(2+)</name>
        <dbReference type="ChEBI" id="CHEBI:29105"/>
    </ligand>
</feature>
<evidence type="ECO:0000259" key="11">
    <source>
        <dbReference type="Pfam" id="PF00749"/>
    </source>
</evidence>
<dbReference type="InterPro" id="IPR014729">
    <property type="entry name" value="Rossmann-like_a/b/a_fold"/>
</dbReference>
<sequence length="466" mass="53048">MKKVVTRFAPSPTGTLHIGGVRTALFNYVYAKKYDGLFLVRIEDTDRERSTKEFEKNILDSLDSIGLSPDLKPINQSERGDIYKKAAQKILDSNQAYYCNCSIERLDKMRAEQQANGLKPQYDGRCRELNLEKSNDTVLRLKTPQGGQIVLKDFVRGEISFNNTELDDLIILRSDGSPTYHLCNVVDDYEQGVTTVIRGEDHISNTPRQIHIQNALGYPKLEYAHLPLVLGSDKKRLSKRHAATSLEEYKEEGYLDSAILNTLARLGWSRGEKEVFYLDDLIKEFDINEVQKAGAIFDVTKLDFLNSQHLSNLSHEDFIKHLMPFLDNLDIDTKIHPRFDILIDSMRSSANTLKGIASNLVCYFRDIKEYDQKAIDKFIGGSSEILINIKDRLIKLNDWEEASLDNVLAEYRTEKELPVPKVNQPIRIALTGSTNSPSLGMTLYLFNKDEAVGRIDKLIKHIDKGN</sequence>
<keyword evidence="8 10" id="KW-0648">Protein biosynthesis</keyword>
<keyword evidence="10" id="KW-0862">Zinc</keyword>
<evidence type="ECO:0000256" key="8">
    <source>
        <dbReference type="ARBA" id="ARBA00022917"/>
    </source>
</evidence>
<evidence type="ECO:0000259" key="12">
    <source>
        <dbReference type="Pfam" id="PF19269"/>
    </source>
</evidence>
<dbReference type="InterPro" id="IPR008925">
    <property type="entry name" value="aa_tRNA-synth_I_cd-bd_sf"/>
</dbReference>
<dbReference type="PANTHER" id="PTHR43311:SF2">
    <property type="entry name" value="GLUTAMATE--TRNA LIGASE, MITOCHONDRIAL-RELATED"/>
    <property type="match status" value="1"/>
</dbReference>
<dbReference type="GO" id="GO:0008270">
    <property type="term" value="F:zinc ion binding"/>
    <property type="evidence" value="ECO:0007669"/>
    <property type="project" value="UniProtKB-UniRule"/>
</dbReference>
<keyword evidence="5 10" id="KW-0436">Ligase</keyword>
<evidence type="ECO:0000256" key="2">
    <source>
        <dbReference type="ARBA" id="ARBA00007894"/>
    </source>
</evidence>
<feature type="binding site" evidence="10">
    <location>
        <position position="126"/>
    </location>
    <ligand>
        <name>Zn(2+)</name>
        <dbReference type="ChEBI" id="CHEBI:29105"/>
    </ligand>
</feature>
<feature type="binding site" evidence="10">
    <location>
        <position position="128"/>
    </location>
    <ligand>
        <name>Zn(2+)</name>
        <dbReference type="ChEBI" id="CHEBI:29105"/>
    </ligand>
</feature>
<evidence type="ECO:0000313" key="14">
    <source>
        <dbReference type="Proteomes" id="UP000711391"/>
    </source>
</evidence>
<evidence type="ECO:0000256" key="3">
    <source>
        <dbReference type="ARBA" id="ARBA00011245"/>
    </source>
</evidence>
<dbReference type="CDD" id="cd00808">
    <property type="entry name" value="GluRS_core"/>
    <property type="match status" value="1"/>
</dbReference>
<comment type="catalytic activity">
    <reaction evidence="10">
        <text>tRNA(Glu) + L-glutamate + ATP = L-glutamyl-tRNA(Glu) + AMP + diphosphate</text>
        <dbReference type="Rhea" id="RHEA:23540"/>
        <dbReference type="Rhea" id="RHEA-COMP:9663"/>
        <dbReference type="Rhea" id="RHEA-COMP:9680"/>
        <dbReference type="ChEBI" id="CHEBI:29985"/>
        <dbReference type="ChEBI" id="CHEBI:30616"/>
        <dbReference type="ChEBI" id="CHEBI:33019"/>
        <dbReference type="ChEBI" id="CHEBI:78442"/>
        <dbReference type="ChEBI" id="CHEBI:78520"/>
        <dbReference type="ChEBI" id="CHEBI:456215"/>
        <dbReference type="EC" id="6.1.1.17"/>
    </reaction>
</comment>
<dbReference type="InterPro" id="IPR045462">
    <property type="entry name" value="aa-tRNA-synth_I_cd-bd"/>
</dbReference>
<dbReference type="InterPro" id="IPR020058">
    <property type="entry name" value="Glu/Gln-tRNA-synth_Ib_cat-dom"/>
</dbReference>
<dbReference type="FunFam" id="3.40.50.620:FF:000007">
    <property type="entry name" value="Glutamate--tRNA ligase"/>
    <property type="match status" value="1"/>
</dbReference>
<dbReference type="EC" id="6.1.1.17" evidence="10"/>
<evidence type="ECO:0000256" key="7">
    <source>
        <dbReference type="ARBA" id="ARBA00022840"/>
    </source>
</evidence>
<protein>
    <recommendedName>
        <fullName evidence="10">Glutamate--tRNA ligase</fullName>
        <ecNumber evidence="10">6.1.1.17</ecNumber>
    </recommendedName>
    <alternativeName>
        <fullName evidence="10">Glutamyl-tRNA synthetase</fullName>
        <shortName evidence="10">GluRS</shortName>
    </alternativeName>
</protein>
<evidence type="ECO:0000256" key="6">
    <source>
        <dbReference type="ARBA" id="ARBA00022741"/>
    </source>
</evidence>
<dbReference type="Gene3D" id="1.10.10.350">
    <property type="match status" value="1"/>
</dbReference>
<keyword evidence="7 10" id="KW-0067">ATP-binding</keyword>
<name>A0A937I598_9GAMM</name>
<reference evidence="13" key="1">
    <citation type="submission" date="2020-10" db="EMBL/GenBank/DDBJ databases">
        <title>Microbiome of the Black Sea water column analyzed by genome centric metagenomics.</title>
        <authorList>
            <person name="Cabello-Yeves P.J."/>
            <person name="Callieri C."/>
            <person name="Picazo A."/>
            <person name="Mehrshad M."/>
            <person name="Haro-Moreno J.M."/>
            <person name="Roda-Garcia J."/>
            <person name="Dzembekova N."/>
            <person name="Slabakova V."/>
            <person name="Slabakova N."/>
            <person name="Moncheva S."/>
            <person name="Rodriguez-Valera F."/>
        </authorList>
    </citation>
    <scope>NUCLEOTIDE SEQUENCE</scope>
    <source>
        <strain evidence="13">BS307-5m-G50</strain>
    </source>
</reference>
<dbReference type="InterPro" id="IPR000924">
    <property type="entry name" value="Glu/Gln-tRNA-synth"/>
</dbReference>
<feature type="domain" description="Aminoacyl-tRNA synthetase class I anticodon-binding" evidence="12">
    <location>
        <begin position="318"/>
        <end position="459"/>
    </location>
</feature>
<feature type="binding site" evidence="10">
    <location>
        <position position="99"/>
    </location>
    <ligand>
        <name>Zn(2+)</name>
        <dbReference type="ChEBI" id="CHEBI:29105"/>
    </ligand>
</feature>
<comment type="subunit">
    <text evidence="3 10">Monomer.</text>
</comment>
<keyword evidence="10" id="KW-0479">Metal-binding</keyword>
<dbReference type="GO" id="GO:0005829">
    <property type="term" value="C:cytosol"/>
    <property type="evidence" value="ECO:0007669"/>
    <property type="project" value="TreeGrafter"/>
</dbReference>
<dbReference type="GO" id="GO:0006424">
    <property type="term" value="P:glutamyl-tRNA aminoacylation"/>
    <property type="evidence" value="ECO:0007669"/>
    <property type="project" value="UniProtKB-UniRule"/>
</dbReference>
<dbReference type="HAMAP" id="MF_00022">
    <property type="entry name" value="Glu_tRNA_synth_type1"/>
    <property type="match status" value="1"/>
</dbReference>
<dbReference type="GO" id="GO:0005524">
    <property type="term" value="F:ATP binding"/>
    <property type="evidence" value="ECO:0007669"/>
    <property type="project" value="UniProtKB-UniRule"/>
</dbReference>
<feature type="domain" description="Glutamyl/glutaminyl-tRNA synthetase class Ib catalytic" evidence="11">
    <location>
        <begin position="3"/>
        <end position="303"/>
    </location>
</feature>
<accession>A0A937I598</accession>
<dbReference type="EMBL" id="JADHQD010000014">
    <property type="protein sequence ID" value="MBL6818386.1"/>
    <property type="molecule type" value="Genomic_DNA"/>
</dbReference>
<dbReference type="InterPro" id="IPR020751">
    <property type="entry name" value="aa-tRNA-synth_I_codon-bd_sub2"/>
</dbReference>
<evidence type="ECO:0000256" key="1">
    <source>
        <dbReference type="ARBA" id="ARBA00004496"/>
    </source>
</evidence>
<keyword evidence="9 10" id="KW-0030">Aminoacyl-tRNA synthetase</keyword>
<dbReference type="Proteomes" id="UP000711391">
    <property type="component" value="Unassembled WGS sequence"/>
</dbReference>
<proteinExistence type="inferred from homology"/>
<dbReference type="InterPro" id="IPR049940">
    <property type="entry name" value="GluQ/Sye"/>
</dbReference>
<comment type="cofactor">
    <cofactor evidence="10">
        <name>Zn(2+)</name>
        <dbReference type="ChEBI" id="CHEBI:29105"/>
    </cofactor>
    <text evidence="10">Binds 1 zinc ion per subunit.</text>
</comment>
<dbReference type="PANTHER" id="PTHR43311">
    <property type="entry name" value="GLUTAMATE--TRNA LIGASE"/>
    <property type="match status" value="1"/>
</dbReference>
<dbReference type="AlphaFoldDB" id="A0A937I598"/>
<dbReference type="SUPFAM" id="SSF52374">
    <property type="entry name" value="Nucleotidylyl transferase"/>
    <property type="match status" value="1"/>
</dbReference>
<dbReference type="InterPro" id="IPR001412">
    <property type="entry name" value="aa-tRNA-synth_I_CS"/>
</dbReference>
<dbReference type="SUPFAM" id="SSF48163">
    <property type="entry name" value="An anticodon-binding domain of class I aminoacyl-tRNA synthetases"/>
    <property type="match status" value="1"/>
</dbReference>
<evidence type="ECO:0000313" key="13">
    <source>
        <dbReference type="EMBL" id="MBL6818386.1"/>
    </source>
</evidence>
<evidence type="ECO:0000256" key="10">
    <source>
        <dbReference type="HAMAP-Rule" id="MF_00022"/>
    </source>
</evidence>
<keyword evidence="6 10" id="KW-0547">Nucleotide-binding</keyword>
<dbReference type="InterPro" id="IPR004527">
    <property type="entry name" value="Glu-tRNA-ligase_bac/mito"/>
</dbReference>
<dbReference type="GO" id="GO:0004818">
    <property type="term" value="F:glutamate-tRNA ligase activity"/>
    <property type="evidence" value="ECO:0007669"/>
    <property type="project" value="UniProtKB-UniRule"/>
</dbReference>
<gene>
    <name evidence="10" type="primary">gltX</name>
    <name evidence="13" type="ORF">ISQ64_03165</name>
</gene>
<dbReference type="PROSITE" id="PS00178">
    <property type="entry name" value="AA_TRNA_LIGASE_I"/>
    <property type="match status" value="1"/>
</dbReference>
<dbReference type="Gene3D" id="3.40.50.620">
    <property type="entry name" value="HUPs"/>
    <property type="match status" value="1"/>
</dbReference>
<comment type="similarity">
    <text evidence="2 10">Belongs to the class-I aminoacyl-tRNA synthetase family. Glutamate--tRNA ligase type 1 subfamily.</text>
</comment>
<evidence type="ECO:0000256" key="4">
    <source>
        <dbReference type="ARBA" id="ARBA00022490"/>
    </source>
</evidence>
<dbReference type="PRINTS" id="PR00987">
    <property type="entry name" value="TRNASYNTHGLU"/>
</dbReference>
<keyword evidence="4 10" id="KW-0963">Cytoplasm</keyword>
<comment type="subcellular location">
    <subcellularLocation>
        <location evidence="1 10">Cytoplasm</location>
    </subcellularLocation>
</comment>
<evidence type="ECO:0000256" key="9">
    <source>
        <dbReference type="ARBA" id="ARBA00023146"/>
    </source>
</evidence>
<dbReference type="Pfam" id="PF00749">
    <property type="entry name" value="tRNA-synt_1c"/>
    <property type="match status" value="1"/>
</dbReference>
<feature type="short sequence motif" description="'HIGH' region" evidence="10">
    <location>
        <begin position="10"/>
        <end position="20"/>
    </location>
</feature>